<dbReference type="Proteomes" id="UP001240984">
    <property type="component" value="Unassembled WGS sequence"/>
</dbReference>
<dbReference type="SUPFAM" id="SSF55424">
    <property type="entry name" value="FAD/NAD-linked reductases, dimerisation (C-terminal) domain"/>
    <property type="match status" value="1"/>
</dbReference>
<dbReference type="EMBL" id="JAUSRA010000001">
    <property type="protein sequence ID" value="MDP9793009.1"/>
    <property type="molecule type" value="Genomic_DNA"/>
</dbReference>
<dbReference type="PRINTS" id="PR00368">
    <property type="entry name" value="FADPNR"/>
</dbReference>
<organism evidence="7 8">
    <name type="scientific">Catenuloplanes nepalensis</name>
    <dbReference type="NCBI Taxonomy" id="587533"/>
    <lineage>
        <taxon>Bacteria</taxon>
        <taxon>Bacillati</taxon>
        <taxon>Actinomycetota</taxon>
        <taxon>Actinomycetes</taxon>
        <taxon>Micromonosporales</taxon>
        <taxon>Micromonosporaceae</taxon>
        <taxon>Catenuloplanes</taxon>
    </lineage>
</organism>
<keyword evidence="8" id="KW-1185">Reference proteome</keyword>
<dbReference type="RefSeq" id="WP_306827900.1">
    <property type="nucleotide sequence ID" value="NZ_JAUSRA010000001.1"/>
</dbReference>
<evidence type="ECO:0000259" key="5">
    <source>
        <dbReference type="Pfam" id="PF07992"/>
    </source>
</evidence>
<reference evidence="7 8" key="1">
    <citation type="submission" date="2023-07" db="EMBL/GenBank/DDBJ databases">
        <title>Sequencing the genomes of 1000 actinobacteria strains.</title>
        <authorList>
            <person name="Klenk H.-P."/>
        </authorList>
    </citation>
    <scope>NUCLEOTIDE SEQUENCE [LARGE SCALE GENOMIC DNA]</scope>
    <source>
        <strain evidence="7 8">DSM 44710</strain>
    </source>
</reference>
<protein>
    <submittedName>
        <fullName evidence="7">NADPH-dependent 2,4-dienoyl-CoA reductase/sulfur reductase-like enzyme</fullName>
    </submittedName>
</protein>
<comment type="cofactor">
    <cofactor evidence="1">
        <name>FAD</name>
        <dbReference type="ChEBI" id="CHEBI:57692"/>
    </cofactor>
</comment>
<dbReference type="InterPro" id="IPR036188">
    <property type="entry name" value="FAD/NAD-bd_sf"/>
</dbReference>
<dbReference type="Gene3D" id="3.50.50.60">
    <property type="entry name" value="FAD/NAD(P)-binding domain"/>
    <property type="match status" value="2"/>
</dbReference>
<evidence type="ECO:0000256" key="2">
    <source>
        <dbReference type="ARBA" id="ARBA00022630"/>
    </source>
</evidence>
<dbReference type="InterPro" id="IPR016156">
    <property type="entry name" value="FAD/NAD-linked_Rdtase_dimer_sf"/>
</dbReference>
<dbReference type="PANTHER" id="PTHR43557:SF2">
    <property type="entry name" value="RIESKE DOMAIN-CONTAINING PROTEIN-RELATED"/>
    <property type="match status" value="1"/>
</dbReference>
<dbReference type="PANTHER" id="PTHR43557">
    <property type="entry name" value="APOPTOSIS-INDUCING FACTOR 1"/>
    <property type="match status" value="1"/>
</dbReference>
<dbReference type="PRINTS" id="PR00411">
    <property type="entry name" value="PNDRDTASEI"/>
</dbReference>
<dbReference type="InterPro" id="IPR023753">
    <property type="entry name" value="FAD/NAD-binding_dom"/>
</dbReference>
<evidence type="ECO:0000313" key="8">
    <source>
        <dbReference type="Proteomes" id="UP001240984"/>
    </source>
</evidence>
<sequence>MTSGGPAPDGVVIVGAGAAGLSVAEGLRHAGFAGRLRMYGAEDHPPYDRPPLSKQVLIGTWQDRQTRLRDDRQLADLEVELHLGRRAAGLDTARRRVRLADGTGVRYDHLVIATGLTPRTLPGQASLAGVHVLHTLEDSAALRDGLARAHRVVIVGAGVLGCEIAASARTLGAEVTLVDPAPVPMLRQLGPAIGGLLAEIHRERGVRLRLSTGVDGLIDLQGGVAGVRLAGGEVLPADLVAVTIGGRPATGWLEGSALTLGDGVVCDDRGRAADRVWAVGDIARFPDPRTGALIRLENRTNATEQGITVAANILGADRPYQPLPYFWSDQYDRRIQCHGTPAVDVGVVDGGVVDGGVVDGAITDRRFVAVYSDGETLTGVVGFNRPKQTRLWRQHVLDRTPKAALPTPPQSLSAAL</sequence>
<name>A0ABT9MNP1_9ACTN</name>
<evidence type="ECO:0000256" key="4">
    <source>
        <dbReference type="ARBA" id="ARBA00023002"/>
    </source>
</evidence>
<evidence type="ECO:0000259" key="6">
    <source>
        <dbReference type="Pfam" id="PF14759"/>
    </source>
</evidence>
<proteinExistence type="predicted"/>
<dbReference type="InterPro" id="IPR028202">
    <property type="entry name" value="Reductase_C"/>
</dbReference>
<dbReference type="Pfam" id="PF07992">
    <property type="entry name" value="Pyr_redox_2"/>
    <property type="match status" value="1"/>
</dbReference>
<dbReference type="InterPro" id="IPR050446">
    <property type="entry name" value="FAD-oxidoreductase/Apoptosis"/>
</dbReference>
<dbReference type="SUPFAM" id="SSF51905">
    <property type="entry name" value="FAD/NAD(P)-binding domain"/>
    <property type="match status" value="2"/>
</dbReference>
<keyword evidence="2" id="KW-0285">Flavoprotein</keyword>
<dbReference type="Pfam" id="PF14759">
    <property type="entry name" value="Reductase_C"/>
    <property type="match status" value="1"/>
</dbReference>
<evidence type="ECO:0000256" key="1">
    <source>
        <dbReference type="ARBA" id="ARBA00001974"/>
    </source>
</evidence>
<keyword evidence="3" id="KW-0274">FAD</keyword>
<evidence type="ECO:0000313" key="7">
    <source>
        <dbReference type="EMBL" id="MDP9793009.1"/>
    </source>
</evidence>
<feature type="domain" description="Reductase C-terminal" evidence="6">
    <location>
        <begin position="325"/>
        <end position="398"/>
    </location>
</feature>
<feature type="domain" description="FAD/NAD(P)-binding" evidence="5">
    <location>
        <begin position="11"/>
        <end position="306"/>
    </location>
</feature>
<gene>
    <name evidence="7" type="ORF">J2S43_001521</name>
</gene>
<dbReference type="Gene3D" id="3.30.390.30">
    <property type="match status" value="1"/>
</dbReference>
<accession>A0ABT9MNP1</accession>
<keyword evidence="4" id="KW-0560">Oxidoreductase</keyword>
<evidence type="ECO:0000256" key="3">
    <source>
        <dbReference type="ARBA" id="ARBA00022827"/>
    </source>
</evidence>
<comment type="caution">
    <text evidence="7">The sequence shown here is derived from an EMBL/GenBank/DDBJ whole genome shotgun (WGS) entry which is preliminary data.</text>
</comment>